<protein>
    <submittedName>
        <fullName evidence="1">Uncharacterized protein</fullName>
    </submittedName>
</protein>
<dbReference type="Proteomes" id="UP000191897">
    <property type="component" value="Unassembled WGS sequence"/>
</dbReference>
<accession>A0A1S7SAS8</accession>
<gene>
    <name evidence="1" type="ORF">AGR4C_pa50036</name>
</gene>
<proteinExistence type="predicted"/>
<dbReference type="AlphaFoldDB" id="A0A1S7SAS8"/>
<dbReference type="EMBL" id="FBWC01000036">
    <property type="protein sequence ID" value="CUX65527.1"/>
    <property type="molecule type" value="Genomic_DNA"/>
</dbReference>
<evidence type="ECO:0000313" key="2">
    <source>
        <dbReference type="Proteomes" id="UP000191897"/>
    </source>
</evidence>
<name>A0A1S7SAS8_AGRTU</name>
<evidence type="ECO:0000313" key="1">
    <source>
        <dbReference type="EMBL" id="CUX65527.1"/>
    </source>
</evidence>
<reference evidence="1 2" key="1">
    <citation type="submission" date="2016-01" db="EMBL/GenBank/DDBJ databases">
        <authorList>
            <person name="Oliw E.H."/>
        </authorList>
    </citation>
    <scope>NUCLEOTIDE SEQUENCE [LARGE SCALE GENOMIC DNA]</scope>
    <source>
        <strain evidence="1 2">Kerr 14</strain>
    </source>
</reference>
<sequence length="68" mass="7163">MNLRGGVDECFTVRNGVADAFVLSPAHPSVCSSRGGLGLGCFGLSAPGFLLAAVAHRTVVLIYCWDFY</sequence>
<organism evidence="1 2">
    <name type="scientific">Agrobacterium tumefaciens str. Kerr 14</name>
    <dbReference type="NCBI Taxonomy" id="1183424"/>
    <lineage>
        <taxon>Bacteria</taxon>
        <taxon>Pseudomonadati</taxon>
        <taxon>Pseudomonadota</taxon>
        <taxon>Alphaproteobacteria</taxon>
        <taxon>Hyphomicrobiales</taxon>
        <taxon>Rhizobiaceae</taxon>
        <taxon>Rhizobium/Agrobacterium group</taxon>
        <taxon>Agrobacterium</taxon>
        <taxon>Agrobacterium tumefaciens complex</taxon>
    </lineage>
</organism>